<sequence length="255" mass="26941">MSSQMIKKLGGIAATGLLALGLAACSGDDSAAPGKTEESTNTQPEQLDPREVVNASVDRFTETSYRVVIDADGIISGDMSYDPANKSYQGTTTIDLSSMDETGTLTGEMSIEMIVIGNDQWMKMSGGMSEALGAGDKWIHSTAEDSAAEQMGGMDLKQMTDEMFASLTNVEQVDANTYTAQVDPGQVDGLGAGEAMNVTLVLDDEGQLVSMTTEMPHPADETKTLPITVSIEDYGVPVTVEAPSADQVVEMDDLF</sequence>
<evidence type="ECO:0008006" key="5">
    <source>
        <dbReference type="Google" id="ProtNLM"/>
    </source>
</evidence>
<keyword evidence="2" id="KW-0732">Signal</keyword>
<dbReference type="Proteomes" id="UP000317043">
    <property type="component" value="Unassembled WGS sequence"/>
</dbReference>
<reference evidence="3 4" key="1">
    <citation type="submission" date="2019-06" db="EMBL/GenBank/DDBJ databases">
        <title>Sequencing the genomes of 1000 actinobacteria strains.</title>
        <authorList>
            <person name="Klenk H.-P."/>
        </authorList>
    </citation>
    <scope>NUCLEOTIDE SEQUENCE [LARGE SCALE GENOMIC DNA]</scope>
    <source>
        <strain evidence="3 4">DSM 45928</strain>
    </source>
</reference>
<dbReference type="OrthoDB" id="3379805at2"/>
<name>A0A543AX31_9ACTN</name>
<dbReference type="SUPFAM" id="SSF89392">
    <property type="entry name" value="Prokaryotic lipoproteins and lipoprotein localization factors"/>
    <property type="match status" value="1"/>
</dbReference>
<dbReference type="EMBL" id="VFOW01000001">
    <property type="protein sequence ID" value="TQL77123.1"/>
    <property type="molecule type" value="Genomic_DNA"/>
</dbReference>
<dbReference type="RefSeq" id="WP_142039541.1">
    <property type="nucleotide sequence ID" value="NZ_JBHTGS010000001.1"/>
</dbReference>
<comment type="caution">
    <text evidence="3">The sequence shown here is derived from an EMBL/GenBank/DDBJ whole genome shotgun (WGS) entry which is preliminary data.</text>
</comment>
<feature type="chain" id="PRO_5021853844" description="Lipoprotein LprG" evidence="2">
    <location>
        <begin position="32"/>
        <end position="255"/>
    </location>
</feature>
<feature type="region of interest" description="Disordered" evidence="1">
    <location>
        <begin position="28"/>
        <end position="48"/>
    </location>
</feature>
<evidence type="ECO:0000313" key="3">
    <source>
        <dbReference type="EMBL" id="TQL77123.1"/>
    </source>
</evidence>
<dbReference type="InParanoid" id="A0A543AX31"/>
<dbReference type="InterPro" id="IPR029046">
    <property type="entry name" value="LolA/LolB/LppX"/>
</dbReference>
<keyword evidence="4" id="KW-1185">Reference proteome</keyword>
<organism evidence="3 4">
    <name type="scientific">Stackebrandtia endophytica</name>
    <dbReference type="NCBI Taxonomy" id="1496996"/>
    <lineage>
        <taxon>Bacteria</taxon>
        <taxon>Bacillati</taxon>
        <taxon>Actinomycetota</taxon>
        <taxon>Actinomycetes</taxon>
        <taxon>Glycomycetales</taxon>
        <taxon>Glycomycetaceae</taxon>
        <taxon>Stackebrandtia</taxon>
    </lineage>
</organism>
<evidence type="ECO:0000256" key="1">
    <source>
        <dbReference type="SAM" id="MobiDB-lite"/>
    </source>
</evidence>
<accession>A0A543AX31</accession>
<dbReference type="AlphaFoldDB" id="A0A543AX31"/>
<evidence type="ECO:0000256" key="2">
    <source>
        <dbReference type="SAM" id="SignalP"/>
    </source>
</evidence>
<dbReference type="Gene3D" id="2.50.20.20">
    <property type="match status" value="1"/>
</dbReference>
<dbReference type="PROSITE" id="PS51257">
    <property type="entry name" value="PROKAR_LIPOPROTEIN"/>
    <property type="match status" value="1"/>
</dbReference>
<protein>
    <recommendedName>
        <fullName evidence="5">Lipoprotein LprG</fullName>
    </recommendedName>
</protein>
<feature type="signal peptide" evidence="2">
    <location>
        <begin position="1"/>
        <end position="31"/>
    </location>
</feature>
<proteinExistence type="predicted"/>
<gene>
    <name evidence="3" type="ORF">FB566_2673</name>
</gene>
<evidence type="ECO:0000313" key="4">
    <source>
        <dbReference type="Proteomes" id="UP000317043"/>
    </source>
</evidence>